<dbReference type="Proteomes" id="UP000309340">
    <property type="component" value="Unassembled WGS sequence"/>
</dbReference>
<evidence type="ECO:0000256" key="3">
    <source>
        <dbReference type="ARBA" id="ARBA00046343"/>
    </source>
</evidence>
<keyword evidence="2" id="KW-0677">Repeat</keyword>
<dbReference type="EMBL" id="NAJQ01000438">
    <property type="protein sequence ID" value="TKA69665.1"/>
    <property type="molecule type" value="Genomic_DNA"/>
</dbReference>
<evidence type="ECO:0000256" key="4">
    <source>
        <dbReference type="PROSITE-ProRule" id="PRU00221"/>
    </source>
</evidence>
<comment type="similarity">
    <text evidence="3">Belongs to the THOC3 family.</text>
</comment>
<evidence type="ECO:0000313" key="5">
    <source>
        <dbReference type="EMBL" id="TKA69665.1"/>
    </source>
</evidence>
<dbReference type="PROSITE" id="PS50082">
    <property type="entry name" value="WD_REPEATS_2"/>
    <property type="match status" value="2"/>
</dbReference>
<evidence type="ECO:0000256" key="1">
    <source>
        <dbReference type="ARBA" id="ARBA00022574"/>
    </source>
</evidence>
<dbReference type="InterPro" id="IPR036322">
    <property type="entry name" value="WD40_repeat_dom_sf"/>
</dbReference>
<dbReference type="STRING" id="329884.A0A4U0X5D4"/>
<dbReference type="InterPro" id="IPR001680">
    <property type="entry name" value="WD40_rpt"/>
</dbReference>
<dbReference type="PROSITE" id="PS00678">
    <property type="entry name" value="WD_REPEATS_1"/>
    <property type="match status" value="1"/>
</dbReference>
<dbReference type="PANTHER" id="PTHR22839:SF0">
    <property type="entry name" value="THO COMPLEX SUBUNIT 3"/>
    <property type="match status" value="1"/>
</dbReference>
<evidence type="ECO:0000313" key="6">
    <source>
        <dbReference type="Proteomes" id="UP000309340"/>
    </source>
</evidence>
<organism evidence="5 6">
    <name type="scientific">Friedmanniomyces simplex</name>
    <dbReference type="NCBI Taxonomy" id="329884"/>
    <lineage>
        <taxon>Eukaryota</taxon>
        <taxon>Fungi</taxon>
        <taxon>Dikarya</taxon>
        <taxon>Ascomycota</taxon>
        <taxon>Pezizomycotina</taxon>
        <taxon>Dothideomycetes</taxon>
        <taxon>Dothideomycetidae</taxon>
        <taxon>Mycosphaerellales</taxon>
        <taxon>Teratosphaeriaceae</taxon>
        <taxon>Friedmanniomyces</taxon>
    </lineage>
</organism>
<dbReference type="SMART" id="SM00320">
    <property type="entry name" value="WD40"/>
    <property type="match status" value="6"/>
</dbReference>
<protein>
    <submittedName>
        <fullName evidence="5">Uncharacterized protein</fullName>
    </submittedName>
</protein>
<sequence>MAPASSLRSRPLKKADFALFIKPLKPTLYADTPPPPPRHGVTYVPPNIKSISWSATGNLLATCTGANIRVWNAERGPNIKNSTELKNAHPKGGVAFGSVGVHGELVEKVAFCPNLEGVLASCGLDGVVRLWDVRAPGAVTAVGGKGTVLGGCKVGGEAAFLTWRPNGAEILVGRKDDEVYSVDVRRITGMDGTAEYDLEPTKRLSRGKDIPYEMAFSNTGREVFATTYDGTVKILDYPSMAHLHTLSAHPAPCYAVQHSPAGNYLAIGSGDGTISLWDTYSWLSTHSLTAPNQTTSIRHLGFSWDGMYLVAGAGSDAKEGMAGLNVYHVDTGEVVHMVETTYCPCQVAWHPTRYWIAYAGDHGGLKVMGGLGTGL</sequence>
<evidence type="ECO:0000256" key="2">
    <source>
        <dbReference type="ARBA" id="ARBA00022737"/>
    </source>
</evidence>
<reference evidence="5 6" key="1">
    <citation type="submission" date="2017-03" db="EMBL/GenBank/DDBJ databases">
        <title>Genomes of endolithic fungi from Antarctica.</title>
        <authorList>
            <person name="Coleine C."/>
            <person name="Masonjones S."/>
            <person name="Stajich J.E."/>
        </authorList>
    </citation>
    <scope>NUCLEOTIDE SEQUENCE [LARGE SCALE GENOMIC DNA]</scope>
    <source>
        <strain evidence="5 6">CCFEE 5184</strain>
    </source>
</reference>
<dbReference type="AlphaFoldDB" id="A0A4U0X5D4"/>
<proteinExistence type="inferred from homology"/>
<dbReference type="PANTHER" id="PTHR22839">
    <property type="entry name" value="THO COMPLEX SUBUNIT 3 THO3"/>
    <property type="match status" value="1"/>
</dbReference>
<dbReference type="GO" id="GO:0006406">
    <property type="term" value="P:mRNA export from nucleus"/>
    <property type="evidence" value="ECO:0007669"/>
    <property type="project" value="InterPro"/>
</dbReference>
<dbReference type="Gene3D" id="2.130.10.10">
    <property type="entry name" value="YVTN repeat-like/Quinoprotein amine dehydrogenase"/>
    <property type="match status" value="2"/>
</dbReference>
<gene>
    <name evidence="5" type="ORF">B0A55_10421</name>
</gene>
<dbReference type="OrthoDB" id="340259at2759"/>
<keyword evidence="6" id="KW-1185">Reference proteome</keyword>
<dbReference type="Pfam" id="PF00400">
    <property type="entry name" value="WD40"/>
    <property type="match status" value="3"/>
</dbReference>
<dbReference type="InterPro" id="IPR040132">
    <property type="entry name" value="Tex1/THOC3"/>
</dbReference>
<dbReference type="InterPro" id="IPR019775">
    <property type="entry name" value="WD40_repeat_CS"/>
</dbReference>
<dbReference type="GO" id="GO:0000445">
    <property type="term" value="C:THO complex part of transcription export complex"/>
    <property type="evidence" value="ECO:0007669"/>
    <property type="project" value="TreeGrafter"/>
</dbReference>
<keyword evidence="1 4" id="KW-0853">WD repeat</keyword>
<dbReference type="InterPro" id="IPR015943">
    <property type="entry name" value="WD40/YVTN_repeat-like_dom_sf"/>
</dbReference>
<feature type="repeat" description="WD" evidence="4">
    <location>
        <begin position="246"/>
        <end position="278"/>
    </location>
</feature>
<accession>A0A4U0X5D4</accession>
<feature type="repeat" description="WD" evidence="4">
    <location>
        <begin position="99"/>
        <end position="141"/>
    </location>
</feature>
<name>A0A4U0X5D4_9PEZI</name>
<dbReference type="PROSITE" id="PS50294">
    <property type="entry name" value="WD_REPEATS_REGION"/>
    <property type="match status" value="2"/>
</dbReference>
<comment type="caution">
    <text evidence="5">The sequence shown here is derived from an EMBL/GenBank/DDBJ whole genome shotgun (WGS) entry which is preliminary data.</text>
</comment>
<dbReference type="SUPFAM" id="SSF50978">
    <property type="entry name" value="WD40 repeat-like"/>
    <property type="match status" value="1"/>
</dbReference>